<dbReference type="HOGENOM" id="CLU_153045_2_0_7"/>
<dbReference type="OrthoDB" id="427321at2"/>
<gene>
    <name evidence="1" type="ORF">HMPREF0179_05089</name>
</gene>
<dbReference type="EMBL" id="ADCP02000001">
    <property type="protein sequence ID" value="EPC05804.1"/>
    <property type="molecule type" value="Genomic_DNA"/>
</dbReference>
<organism evidence="1 2">
    <name type="scientific">Bilophila wadsworthia (strain 3_1_6)</name>
    <dbReference type="NCBI Taxonomy" id="563192"/>
    <lineage>
        <taxon>Bacteria</taxon>
        <taxon>Pseudomonadati</taxon>
        <taxon>Thermodesulfobacteriota</taxon>
        <taxon>Desulfovibrionia</taxon>
        <taxon>Desulfovibrionales</taxon>
        <taxon>Desulfovibrionaceae</taxon>
        <taxon>Bilophila</taxon>
    </lineage>
</organism>
<dbReference type="SUPFAM" id="SSF143880">
    <property type="entry name" value="NE0471 N-terminal domain-like"/>
    <property type="match status" value="1"/>
</dbReference>
<name>S2LKN7_BILW3</name>
<protein>
    <recommendedName>
        <fullName evidence="3">DUF2442 domain-containing protein</fullName>
    </recommendedName>
</protein>
<dbReference type="GeneID" id="78084269"/>
<dbReference type="InterPro" id="IPR018841">
    <property type="entry name" value="DUF2442"/>
</dbReference>
<keyword evidence="2" id="KW-1185">Reference proteome</keyword>
<evidence type="ECO:0000313" key="2">
    <source>
        <dbReference type="Proteomes" id="UP000006034"/>
    </source>
</evidence>
<dbReference type="RefSeq" id="WP_016360416.1">
    <property type="nucleotide sequence ID" value="NZ_KE150238.1"/>
</dbReference>
<dbReference type="Gene3D" id="3.30.2020.10">
    <property type="entry name" value="NE0471-like N-terminal domain"/>
    <property type="match status" value="1"/>
</dbReference>
<evidence type="ECO:0008006" key="3">
    <source>
        <dbReference type="Google" id="ProtNLM"/>
    </source>
</evidence>
<accession>S2LKN7</accession>
<reference evidence="1 2" key="2">
    <citation type="submission" date="2013-04" db="EMBL/GenBank/DDBJ databases">
        <title>The Genome Sequence of Bilophila wadsworthia 3_1_6.</title>
        <authorList>
            <consortium name="The Broad Institute Genomics Platform"/>
            <person name="Earl A."/>
            <person name="Ward D."/>
            <person name="Feldgarden M."/>
            <person name="Gevers D."/>
            <person name="Sibley C."/>
            <person name="Strauss J."/>
            <person name="Allen-Vercoe E."/>
            <person name="Walker B."/>
            <person name="Young S."/>
            <person name="Zeng Q."/>
            <person name="Gargeya S."/>
            <person name="Fitzgerald M."/>
            <person name="Haas B."/>
            <person name="Abouelleil A."/>
            <person name="Allen A.W."/>
            <person name="Alvarado L."/>
            <person name="Arachchi H.M."/>
            <person name="Berlin A.M."/>
            <person name="Chapman S.B."/>
            <person name="Gainer-Dewar J."/>
            <person name="Goldberg J."/>
            <person name="Griggs A."/>
            <person name="Gujja S."/>
            <person name="Hansen M."/>
            <person name="Howarth C."/>
            <person name="Imamovic A."/>
            <person name="Ireland A."/>
            <person name="Larimer J."/>
            <person name="McCowan C."/>
            <person name="Murphy C."/>
            <person name="Pearson M."/>
            <person name="Poon T.W."/>
            <person name="Priest M."/>
            <person name="Roberts A."/>
            <person name="Saif S."/>
            <person name="Shea T."/>
            <person name="Sisk P."/>
            <person name="Sykes S."/>
            <person name="Wortman J."/>
            <person name="Nusbaum C."/>
            <person name="Birren B."/>
        </authorList>
    </citation>
    <scope>NUCLEOTIDE SEQUENCE [LARGE SCALE GENOMIC DNA]</scope>
    <source>
        <strain evidence="1 2">3_1_6</strain>
    </source>
</reference>
<dbReference type="STRING" id="563192.HMPREF0179_05089"/>
<dbReference type="InterPro" id="IPR036782">
    <property type="entry name" value="NE0471-like_N"/>
</dbReference>
<comment type="caution">
    <text evidence="1">The sequence shown here is derived from an EMBL/GenBank/DDBJ whole genome shotgun (WGS) entry which is preliminary data.</text>
</comment>
<sequence length="75" mass="8824">MFYRIHSVNPLPNKHLLVCFWDNTVKQYNMEPLIRSIPAFQILEEPVLFNQVRVDAGGYGVTWNDNLDLSCNELW</sequence>
<reference evidence="1 2" key="1">
    <citation type="submission" date="2010-10" db="EMBL/GenBank/DDBJ databases">
        <authorList>
            <consortium name="The Broad Institute Genome Sequencing Platform"/>
            <person name="Ward D."/>
            <person name="Earl A."/>
            <person name="Feldgarden M."/>
            <person name="Young S.K."/>
            <person name="Gargeya S."/>
            <person name="Zeng Q."/>
            <person name="Alvarado L."/>
            <person name="Berlin A."/>
            <person name="Bochicchio J."/>
            <person name="Chapman S.B."/>
            <person name="Chen Z."/>
            <person name="Freedman E."/>
            <person name="Gellesch M."/>
            <person name="Goldberg J."/>
            <person name="Griggs A."/>
            <person name="Gujja S."/>
            <person name="Heilman E."/>
            <person name="Heiman D."/>
            <person name="Howarth C."/>
            <person name="Mehta T."/>
            <person name="Neiman D."/>
            <person name="Pearson M."/>
            <person name="Roberts A."/>
            <person name="Saif S."/>
            <person name="Shea T."/>
            <person name="Shenoy N."/>
            <person name="Sisk P."/>
            <person name="Stolte C."/>
            <person name="Sykes S."/>
            <person name="White J."/>
            <person name="Yandava C."/>
            <person name="Allen-Vercoe E."/>
            <person name="Sibley C."/>
            <person name="Ambrose C.E."/>
            <person name="Strauss J."/>
            <person name="Daigneault M."/>
            <person name="Haas B."/>
            <person name="Nusbaum C."/>
            <person name="Birren B."/>
        </authorList>
    </citation>
    <scope>NUCLEOTIDE SEQUENCE [LARGE SCALE GENOMIC DNA]</scope>
    <source>
        <strain evidence="1 2">3_1_6</strain>
    </source>
</reference>
<evidence type="ECO:0000313" key="1">
    <source>
        <dbReference type="EMBL" id="EPC05804.1"/>
    </source>
</evidence>
<dbReference type="Pfam" id="PF10387">
    <property type="entry name" value="DUF2442"/>
    <property type="match status" value="1"/>
</dbReference>
<dbReference type="AlphaFoldDB" id="S2LKN7"/>
<proteinExistence type="predicted"/>
<dbReference type="Proteomes" id="UP000006034">
    <property type="component" value="Unassembled WGS sequence"/>
</dbReference>